<dbReference type="NCBIfam" id="TIGR01640">
    <property type="entry name" value="F_box_assoc_1"/>
    <property type="match status" value="1"/>
</dbReference>
<dbReference type="EMBL" id="CACVBM020001052">
    <property type="protein sequence ID" value="CAA7027178.1"/>
    <property type="molecule type" value="Genomic_DNA"/>
</dbReference>
<dbReference type="InterPro" id="IPR006527">
    <property type="entry name" value="F-box-assoc_dom_typ1"/>
</dbReference>
<dbReference type="Pfam" id="PF07734">
    <property type="entry name" value="FBA_1"/>
    <property type="match status" value="1"/>
</dbReference>
<evidence type="ECO:0000259" key="1">
    <source>
        <dbReference type="SMART" id="SM00256"/>
    </source>
</evidence>
<proteinExistence type="predicted"/>
<dbReference type="InterPro" id="IPR001810">
    <property type="entry name" value="F-box_dom"/>
</dbReference>
<sequence>MEFLPHDVIEYHILERLDVETLLRFKSVSKQWNSTIQSPNFKKRQLIYHRRQSRQDPYVLLVSVHDGSAHNSVYEALRTLPVDSSSSSSVSAQIPTCWENKLYQVCNTSCDGLICLYDFDDMPSIVVNPATRWHRTFPPCNYQLVAAERSKRYAEKIKRGEEDDDAYNYPIPSPGFGKDKINGTYKSVWLYNSAKLGVNNNTSTCEVFDFATNSWRYLVPASPCLILHTQAPVYLDGSLYWFTASSDDGEYSNDGETMVLSLDLHTETFQIIAKAPFLHASDLKINMSNLNDRLCVSEEKGLNQVIWSFDSHHKTWNQIYSIDLTIAFSLCGRPMLALVPLAVLDKDKLLFYSREFGDAFVTHDPITKSYVLAAQTPNRDAYAVYYFPSLISIL</sequence>
<reference evidence="2" key="1">
    <citation type="submission" date="2020-01" db="EMBL/GenBank/DDBJ databases">
        <authorList>
            <person name="Mishra B."/>
        </authorList>
    </citation>
    <scope>NUCLEOTIDE SEQUENCE [LARGE SCALE GENOMIC DNA]</scope>
</reference>
<dbReference type="InterPro" id="IPR017451">
    <property type="entry name" value="F-box-assoc_interact_dom"/>
</dbReference>
<name>A0A6D2ING8_9BRAS</name>
<evidence type="ECO:0000313" key="3">
    <source>
        <dbReference type="Proteomes" id="UP000467841"/>
    </source>
</evidence>
<comment type="caution">
    <text evidence="2">The sequence shown here is derived from an EMBL/GenBank/DDBJ whole genome shotgun (WGS) entry which is preliminary data.</text>
</comment>
<dbReference type="SUPFAM" id="SSF117281">
    <property type="entry name" value="Kelch motif"/>
    <property type="match status" value="1"/>
</dbReference>
<dbReference type="Gene3D" id="1.20.1280.50">
    <property type="match status" value="1"/>
</dbReference>
<dbReference type="Gene3D" id="2.120.10.80">
    <property type="entry name" value="Kelch-type beta propeller"/>
    <property type="match status" value="1"/>
</dbReference>
<dbReference type="Pfam" id="PF00646">
    <property type="entry name" value="F-box"/>
    <property type="match status" value="1"/>
</dbReference>
<dbReference type="Proteomes" id="UP000467841">
    <property type="component" value="Unassembled WGS sequence"/>
</dbReference>
<dbReference type="InterPro" id="IPR036047">
    <property type="entry name" value="F-box-like_dom_sf"/>
</dbReference>
<dbReference type="SMART" id="SM00256">
    <property type="entry name" value="FBOX"/>
    <property type="match status" value="1"/>
</dbReference>
<dbReference type="PANTHER" id="PTHR31672">
    <property type="entry name" value="BNACNNG10540D PROTEIN"/>
    <property type="match status" value="1"/>
</dbReference>
<accession>A0A6D2ING8</accession>
<feature type="domain" description="F-box" evidence="1">
    <location>
        <begin position="4"/>
        <end position="45"/>
    </location>
</feature>
<gene>
    <name evidence="2" type="ORF">MERR_LOCUS14413</name>
</gene>
<keyword evidence="3" id="KW-1185">Reference proteome</keyword>
<dbReference type="InterPro" id="IPR015915">
    <property type="entry name" value="Kelch-typ_b-propeller"/>
</dbReference>
<organism evidence="2 3">
    <name type="scientific">Microthlaspi erraticum</name>
    <dbReference type="NCBI Taxonomy" id="1685480"/>
    <lineage>
        <taxon>Eukaryota</taxon>
        <taxon>Viridiplantae</taxon>
        <taxon>Streptophyta</taxon>
        <taxon>Embryophyta</taxon>
        <taxon>Tracheophyta</taxon>
        <taxon>Spermatophyta</taxon>
        <taxon>Magnoliopsida</taxon>
        <taxon>eudicotyledons</taxon>
        <taxon>Gunneridae</taxon>
        <taxon>Pentapetalae</taxon>
        <taxon>rosids</taxon>
        <taxon>malvids</taxon>
        <taxon>Brassicales</taxon>
        <taxon>Brassicaceae</taxon>
        <taxon>Coluteocarpeae</taxon>
        <taxon>Microthlaspi</taxon>
    </lineage>
</organism>
<dbReference type="OrthoDB" id="1022179at2759"/>
<dbReference type="CDD" id="cd22157">
    <property type="entry name" value="F-box_AtFBW1-like"/>
    <property type="match status" value="1"/>
</dbReference>
<dbReference type="InterPro" id="IPR050796">
    <property type="entry name" value="SCF_F-box_component"/>
</dbReference>
<evidence type="ECO:0000313" key="2">
    <source>
        <dbReference type="EMBL" id="CAA7027178.1"/>
    </source>
</evidence>
<protein>
    <recommendedName>
        <fullName evidence="1">F-box domain-containing protein</fullName>
    </recommendedName>
</protein>
<dbReference type="SUPFAM" id="SSF81383">
    <property type="entry name" value="F-box domain"/>
    <property type="match status" value="1"/>
</dbReference>
<dbReference type="AlphaFoldDB" id="A0A6D2ING8"/>
<dbReference type="PANTHER" id="PTHR31672:SF13">
    <property type="entry name" value="F-BOX PROTEIN CPR30-LIKE"/>
    <property type="match status" value="1"/>
</dbReference>